<evidence type="ECO:0000259" key="4">
    <source>
        <dbReference type="PROSITE" id="PS50102"/>
    </source>
</evidence>
<dbReference type="InParanoid" id="A0A6I9QYW9"/>
<reference evidence="6" key="1">
    <citation type="submission" date="2025-08" db="UniProtKB">
        <authorList>
            <consortium name="RefSeq"/>
        </authorList>
    </citation>
    <scope>IDENTIFICATION</scope>
</reference>
<evidence type="ECO:0000256" key="1">
    <source>
        <dbReference type="ARBA" id="ARBA00022884"/>
    </source>
</evidence>
<dbReference type="InterPro" id="IPR035979">
    <property type="entry name" value="RBD_domain_sf"/>
</dbReference>
<dbReference type="InterPro" id="IPR012677">
    <property type="entry name" value="Nucleotide-bd_a/b_plait_sf"/>
</dbReference>
<dbReference type="GO" id="GO:0005634">
    <property type="term" value="C:nucleus"/>
    <property type="evidence" value="ECO:0007669"/>
    <property type="project" value="TreeGrafter"/>
</dbReference>
<name>A0A6I9QYW9_ELAGV</name>
<dbReference type="GO" id="GO:0003723">
    <property type="term" value="F:RNA binding"/>
    <property type="evidence" value="ECO:0007669"/>
    <property type="project" value="UniProtKB-UniRule"/>
</dbReference>
<dbReference type="Pfam" id="PF00076">
    <property type="entry name" value="RRM_1"/>
    <property type="match status" value="1"/>
</dbReference>
<dbReference type="PANTHER" id="PTHR48024:SF25">
    <property type="entry name" value="UBP1-ASSOCIATED PROTEIN 2C"/>
    <property type="match status" value="1"/>
</dbReference>
<dbReference type="SUPFAM" id="SSF54928">
    <property type="entry name" value="RNA-binding domain, RBD"/>
    <property type="match status" value="1"/>
</dbReference>
<feature type="compositionally biased region" description="Basic and acidic residues" evidence="3">
    <location>
        <begin position="94"/>
        <end position="110"/>
    </location>
</feature>
<sequence length="205" mass="23169">MGRGHGGEGMGVGGIGAGEGRGFSGRVESGTVRTPVRQGWKLFVRGLGCETSFDRLRSIFASYGDLEEAIVTQDRATGQSRGYGFITNRHIDKAFQEDRRPDDRHPDRHCQVRRHHRPSRDISLRKIYISGVPAEMPADRFLAHFSSHGDIQEGAIGFEKQMRKSMGFALFVYKTAKRRPWPHLSIPSRQSTDIRWYVLGWVLIT</sequence>
<dbReference type="OrthoDB" id="1875751at2759"/>
<feature type="compositionally biased region" description="Gly residues" evidence="3">
    <location>
        <begin position="1"/>
        <end position="23"/>
    </location>
</feature>
<dbReference type="AlphaFoldDB" id="A0A6I9QYW9"/>
<protein>
    <submittedName>
        <fullName evidence="6">UBP1-associated protein 2C-like</fullName>
    </submittedName>
</protein>
<dbReference type="PROSITE" id="PS50102">
    <property type="entry name" value="RRM"/>
    <property type="match status" value="1"/>
</dbReference>
<dbReference type="Gene3D" id="3.30.70.330">
    <property type="match status" value="2"/>
</dbReference>
<feature type="domain" description="RRM" evidence="4">
    <location>
        <begin position="40"/>
        <end position="94"/>
    </location>
</feature>
<evidence type="ECO:0000256" key="2">
    <source>
        <dbReference type="PROSITE-ProRule" id="PRU00176"/>
    </source>
</evidence>
<dbReference type="InterPro" id="IPR050886">
    <property type="entry name" value="RNA-binding_reg"/>
</dbReference>
<proteinExistence type="predicted"/>
<accession>A0A6I9QYW9</accession>
<gene>
    <name evidence="6" type="primary">LOC105041484</name>
</gene>
<organism evidence="5 6">
    <name type="scientific">Elaeis guineensis var. tenera</name>
    <name type="common">Oil palm</name>
    <dbReference type="NCBI Taxonomy" id="51953"/>
    <lineage>
        <taxon>Eukaryota</taxon>
        <taxon>Viridiplantae</taxon>
        <taxon>Streptophyta</taxon>
        <taxon>Embryophyta</taxon>
        <taxon>Tracheophyta</taxon>
        <taxon>Spermatophyta</taxon>
        <taxon>Magnoliopsida</taxon>
        <taxon>Liliopsida</taxon>
        <taxon>Arecaceae</taxon>
        <taxon>Arecoideae</taxon>
        <taxon>Cocoseae</taxon>
        <taxon>Elaeidinae</taxon>
        <taxon>Elaeis</taxon>
    </lineage>
</organism>
<evidence type="ECO:0000313" key="6">
    <source>
        <dbReference type="RefSeq" id="XP_010916754.1"/>
    </source>
</evidence>
<dbReference type="SMART" id="SM00360">
    <property type="entry name" value="RRM"/>
    <property type="match status" value="1"/>
</dbReference>
<keyword evidence="1 2" id="KW-0694">RNA-binding</keyword>
<dbReference type="PANTHER" id="PTHR48024">
    <property type="entry name" value="GEO13361P1-RELATED"/>
    <property type="match status" value="1"/>
</dbReference>
<dbReference type="RefSeq" id="XP_010916754.1">
    <property type="nucleotide sequence ID" value="XM_010918452.1"/>
</dbReference>
<evidence type="ECO:0000256" key="3">
    <source>
        <dbReference type="SAM" id="MobiDB-lite"/>
    </source>
</evidence>
<keyword evidence="5" id="KW-1185">Reference proteome</keyword>
<evidence type="ECO:0000313" key="5">
    <source>
        <dbReference type="Proteomes" id="UP000504607"/>
    </source>
</evidence>
<feature type="region of interest" description="Disordered" evidence="3">
    <location>
        <begin position="1"/>
        <end position="30"/>
    </location>
</feature>
<feature type="region of interest" description="Disordered" evidence="3">
    <location>
        <begin position="94"/>
        <end position="116"/>
    </location>
</feature>
<dbReference type="InterPro" id="IPR000504">
    <property type="entry name" value="RRM_dom"/>
</dbReference>
<dbReference type="Proteomes" id="UP000504607">
    <property type="component" value="Chromosome 3"/>
</dbReference>